<dbReference type="eggNOG" id="ENOG502SRRG">
    <property type="taxonomic scope" value="Eukaryota"/>
</dbReference>
<dbReference type="Proteomes" id="UP000016924">
    <property type="component" value="Unassembled WGS sequence"/>
</dbReference>
<dbReference type="AlphaFoldDB" id="R7YS88"/>
<evidence type="ECO:0000256" key="1">
    <source>
        <dbReference type="SAM" id="MobiDB-lite"/>
    </source>
</evidence>
<dbReference type="InterPro" id="IPR003034">
    <property type="entry name" value="SAP_dom"/>
</dbReference>
<proteinExistence type="predicted"/>
<dbReference type="InterPro" id="IPR056043">
    <property type="entry name" value="DUF7626"/>
</dbReference>
<organism evidence="3 4">
    <name type="scientific">Coniosporium apollinis (strain CBS 100218)</name>
    <name type="common">Rock-inhabiting black yeast</name>
    <dbReference type="NCBI Taxonomy" id="1168221"/>
    <lineage>
        <taxon>Eukaryota</taxon>
        <taxon>Fungi</taxon>
        <taxon>Dikarya</taxon>
        <taxon>Ascomycota</taxon>
        <taxon>Pezizomycotina</taxon>
        <taxon>Dothideomycetes</taxon>
        <taxon>Dothideomycetes incertae sedis</taxon>
        <taxon>Coniosporium</taxon>
    </lineage>
</organism>
<feature type="region of interest" description="Disordered" evidence="1">
    <location>
        <begin position="532"/>
        <end position="584"/>
    </location>
</feature>
<name>R7YS88_CONA1</name>
<dbReference type="Pfam" id="PF02037">
    <property type="entry name" value="SAP"/>
    <property type="match status" value="1"/>
</dbReference>
<feature type="compositionally biased region" description="Acidic residues" evidence="1">
    <location>
        <begin position="547"/>
        <end position="561"/>
    </location>
</feature>
<evidence type="ECO:0000313" key="3">
    <source>
        <dbReference type="EMBL" id="EON64674.1"/>
    </source>
</evidence>
<evidence type="ECO:0000313" key="4">
    <source>
        <dbReference type="Proteomes" id="UP000016924"/>
    </source>
</evidence>
<keyword evidence="4" id="KW-1185">Reference proteome</keyword>
<dbReference type="Pfam" id="PF24625">
    <property type="entry name" value="DUF7626"/>
    <property type="match status" value="1"/>
</dbReference>
<dbReference type="HOGENOM" id="CLU_466920_0_0_1"/>
<dbReference type="OrthoDB" id="5321209at2759"/>
<dbReference type="EMBL" id="JH767569">
    <property type="protein sequence ID" value="EON64674.1"/>
    <property type="molecule type" value="Genomic_DNA"/>
</dbReference>
<reference evidence="4" key="1">
    <citation type="submission" date="2012-06" db="EMBL/GenBank/DDBJ databases">
        <title>The genome sequence of Coniosporium apollinis CBS 100218.</title>
        <authorList>
            <consortium name="The Broad Institute Genome Sequencing Platform"/>
            <person name="Cuomo C."/>
            <person name="Gorbushina A."/>
            <person name="Noack S."/>
            <person name="Walker B."/>
            <person name="Young S.K."/>
            <person name="Zeng Q."/>
            <person name="Gargeya S."/>
            <person name="Fitzgerald M."/>
            <person name="Haas B."/>
            <person name="Abouelleil A."/>
            <person name="Alvarado L."/>
            <person name="Arachchi H.M."/>
            <person name="Berlin A.M."/>
            <person name="Chapman S.B."/>
            <person name="Goldberg J."/>
            <person name="Griggs A."/>
            <person name="Gujja S."/>
            <person name="Hansen M."/>
            <person name="Howarth C."/>
            <person name="Imamovic A."/>
            <person name="Larimer J."/>
            <person name="McCowan C."/>
            <person name="Montmayeur A."/>
            <person name="Murphy C."/>
            <person name="Neiman D."/>
            <person name="Pearson M."/>
            <person name="Priest M."/>
            <person name="Roberts A."/>
            <person name="Saif S."/>
            <person name="Shea T."/>
            <person name="Sisk P."/>
            <person name="Sykes S."/>
            <person name="Wortman J."/>
            <person name="Nusbaum C."/>
            <person name="Birren B."/>
        </authorList>
    </citation>
    <scope>NUCLEOTIDE SEQUENCE [LARGE SCALE GENOMIC DNA]</scope>
    <source>
        <strain evidence="4">CBS 100218</strain>
    </source>
</reference>
<gene>
    <name evidence="3" type="ORF">W97_03907</name>
</gene>
<dbReference type="InterPro" id="IPR036361">
    <property type="entry name" value="SAP_dom_sf"/>
</dbReference>
<dbReference type="SMART" id="SM00513">
    <property type="entry name" value="SAP"/>
    <property type="match status" value="2"/>
</dbReference>
<sequence>MDSDATCNLEQPHAPYFVSAEQHRADETPVKRNKGKARVVTFSEAEFDFADLESPLPDNSENLEYPEEEQDDWGDDELDGTYDEIAELENDGPRPSAGAFLHGNRGEGTGMVWGDSDDERYAGPVQHGPAGARVRGGRAALPKPVTADLDSEDEIILRMKEDGFTDQQVVNKLKEENRVRYDRKTIGSRFLRIQAALAAKQDERLEAEETDWHEREDELLLEAVAFADARIALMVQKIESRRYNYASDQLHKLKPASRYSPKAVHERYAAIMAGTAHIPYELDDNPEQRYAERAERVRIKRAAREKEAAEKAAHAERLRIYKEQQAMKHARKREEAAIKRAREAAAKAQRAQKMAEKQIAEAEKAEQRRAEMVEKATLLRAGKQARERQEADRKALKALVAAKKGAKSAHPAIDPALSVASSTIASSPPPHTPARNNRAASTATVASTNSSHTDPRSSLTVAELQTLVGARGLLRRGTKVDLVTRLAEADDKLNVEAMRKRLRELHAQVGGKRDELLARLAEITTKAVIAERGSPAAKKASQKEAVVIEEDEEEEEEEEEEQGKKKPAEGGVAADDAAENAAEE</sequence>
<dbReference type="Gene3D" id="1.10.720.30">
    <property type="entry name" value="SAP domain"/>
    <property type="match status" value="1"/>
</dbReference>
<feature type="domain" description="SAP" evidence="2">
    <location>
        <begin position="456"/>
        <end position="490"/>
    </location>
</feature>
<dbReference type="PROSITE" id="PS50800">
    <property type="entry name" value="SAP"/>
    <property type="match status" value="1"/>
</dbReference>
<feature type="compositionally biased region" description="Acidic residues" evidence="1">
    <location>
        <begin position="64"/>
        <end position="78"/>
    </location>
</feature>
<dbReference type="OMA" id="WISSNEN"/>
<feature type="region of interest" description="Disordered" evidence="1">
    <location>
        <begin position="344"/>
        <end position="363"/>
    </location>
</feature>
<accession>R7YS88</accession>
<dbReference type="GeneID" id="19901218"/>
<feature type="region of interest" description="Disordered" evidence="1">
    <location>
        <begin position="420"/>
        <end position="458"/>
    </location>
</feature>
<feature type="compositionally biased region" description="Basic and acidic residues" evidence="1">
    <location>
        <begin position="353"/>
        <end position="363"/>
    </location>
</feature>
<feature type="compositionally biased region" description="Low complexity" evidence="1">
    <location>
        <begin position="434"/>
        <end position="451"/>
    </location>
</feature>
<feature type="region of interest" description="Disordered" evidence="1">
    <location>
        <begin position="50"/>
        <end position="78"/>
    </location>
</feature>
<evidence type="ECO:0000259" key="2">
    <source>
        <dbReference type="PROSITE" id="PS50800"/>
    </source>
</evidence>
<protein>
    <recommendedName>
        <fullName evidence="2">SAP domain-containing protein</fullName>
    </recommendedName>
</protein>
<dbReference type="RefSeq" id="XP_007779991.1">
    <property type="nucleotide sequence ID" value="XM_007781801.1"/>
</dbReference>